<feature type="chain" id="PRO_5039442877" description="Periplasmic protein" evidence="1">
    <location>
        <begin position="21"/>
        <end position="187"/>
    </location>
</feature>
<dbReference type="Proteomes" id="UP000501868">
    <property type="component" value="Chromosome"/>
</dbReference>
<reference evidence="2 3" key="2">
    <citation type="submission" date="2020-04" db="EMBL/GenBank/DDBJ databases">
        <authorList>
            <person name="Fomenkov A."/>
            <person name="Anton B.P."/>
            <person name="Roberts R.J."/>
        </authorList>
    </citation>
    <scope>NUCLEOTIDE SEQUENCE [LARGE SCALE GENOMIC DNA]</scope>
    <source>
        <strain evidence="2 3">S2</strain>
    </source>
</reference>
<feature type="signal peptide" evidence="1">
    <location>
        <begin position="1"/>
        <end position="20"/>
    </location>
</feature>
<evidence type="ECO:0000256" key="1">
    <source>
        <dbReference type="SAM" id="SignalP"/>
    </source>
</evidence>
<organism evidence="2 3">
    <name type="scientific">Priestia megaterium</name>
    <name type="common">Bacillus megaterium</name>
    <dbReference type="NCBI Taxonomy" id="1404"/>
    <lineage>
        <taxon>Bacteria</taxon>
        <taxon>Bacillati</taxon>
        <taxon>Bacillota</taxon>
        <taxon>Bacilli</taxon>
        <taxon>Bacillales</taxon>
        <taxon>Bacillaceae</taxon>
        <taxon>Priestia</taxon>
    </lineage>
</organism>
<proteinExistence type="predicted"/>
<evidence type="ECO:0000313" key="3">
    <source>
        <dbReference type="Proteomes" id="UP000501868"/>
    </source>
</evidence>
<reference evidence="2 3" key="1">
    <citation type="submission" date="2020-04" db="EMBL/GenBank/DDBJ databases">
        <title>Genome-Wide Identification of 5-Methylcytosine Sites in Bacterial Genomes By High-Throughput Sequencing of MspJI Restriction Fragments.</title>
        <authorList>
            <person name="Wu V."/>
        </authorList>
    </citation>
    <scope>NUCLEOTIDE SEQUENCE [LARGE SCALE GENOMIC DNA]</scope>
    <source>
        <strain evidence="2 3">S2</strain>
    </source>
</reference>
<dbReference type="EMBL" id="CP051128">
    <property type="protein sequence ID" value="QIZ07898.1"/>
    <property type="molecule type" value="Genomic_DNA"/>
</dbReference>
<protein>
    <recommendedName>
        <fullName evidence="4">Periplasmic protein</fullName>
    </recommendedName>
</protein>
<evidence type="ECO:0008006" key="4">
    <source>
        <dbReference type="Google" id="ProtNLM"/>
    </source>
</evidence>
<name>A0A6H1P300_PRIMG</name>
<gene>
    <name evidence="2" type="ORF">HFZ78_15150</name>
</gene>
<dbReference type="AlphaFoldDB" id="A0A6H1P300"/>
<accession>A0A6H1P300</accession>
<sequence length="187" mass="21794">MKFKMLLLSLGLLLSVPGMAGANQTVPDTNNGGQREKAPCDCKEGREHHMMHKDWQAKMAEREKMLLSWVDQYTPDKKGEWTTVLAEKKTLSNQWMSPENAGKREQWKKEKMAKIEEIKKQFDAGKLTKEEFIKQAHGGKEMSHWRTFHELRNAVEKKDNKQAVLLLNQLLDQTKQHNQKIKELLKK</sequence>
<evidence type="ECO:0000313" key="2">
    <source>
        <dbReference type="EMBL" id="QIZ07898.1"/>
    </source>
</evidence>
<keyword evidence="1" id="KW-0732">Signal</keyword>